<gene>
    <name evidence="2" type="ORF">BL240_03900</name>
</gene>
<feature type="transmembrane region" description="Helical" evidence="1">
    <location>
        <begin position="12"/>
        <end position="35"/>
    </location>
</feature>
<reference evidence="2 3" key="1">
    <citation type="submission" date="2016-12" db="EMBL/GenBank/DDBJ databases">
        <title>Draft Genome Sequence of Mercury Resistant Pseudomonas DRA525.</title>
        <authorList>
            <person name="Drace K.M."/>
        </authorList>
    </citation>
    <scope>NUCLEOTIDE SEQUENCE [LARGE SCALE GENOMIC DNA]</scope>
    <source>
        <strain evidence="2 3">DRA525</strain>
    </source>
</reference>
<sequence length="98" mass="11285">MPWAYELFYVSLIFQYGIFGFVIYGLGVVALIVFLAQQVRRKGRDSFEFCFLSGLVSFLLATATNPYLAKFDYMWVLFIPVALMNYHLVKIAQKVPTP</sequence>
<dbReference type="AlphaFoldDB" id="A0A1L5PKS2"/>
<feature type="transmembrane region" description="Helical" evidence="1">
    <location>
        <begin position="73"/>
        <end position="89"/>
    </location>
</feature>
<proteinExistence type="predicted"/>
<feature type="transmembrane region" description="Helical" evidence="1">
    <location>
        <begin position="47"/>
        <end position="67"/>
    </location>
</feature>
<keyword evidence="1" id="KW-1133">Transmembrane helix</keyword>
<keyword evidence="1" id="KW-0472">Membrane</keyword>
<dbReference type="EMBL" id="CP018743">
    <property type="protein sequence ID" value="APO80680.1"/>
    <property type="molecule type" value="Genomic_DNA"/>
</dbReference>
<dbReference type="Proteomes" id="UP000185146">
    <property type="component" value="Chromosome"/>
</dbReference>
<evidence type="ECO:0000256" key="1">
    <source>
        <dbReference type="SAM" id="Phobius"/>
    </source>
</evidence>
<evidence type="ECO:0000313" key="2">
    <source>
        <dbReference type="EMBL" id="APO80680.1"/>
    </source>
</evidence>
<accession>A0A1L5PKS2</accession>
<organism evidence="2 3">
    <name type="scientific">Pseudomonas putida</name>
    <name type="common">Arthrobacter siderocapsulatus</name>
    <dbReference type="NCBI Taxonomy" id="303"/>
    <lineage>
        <taxon>Bacteria</taxon>
        <taxon>Pseudomonadati</taxon>
        <taxon>Pseudomonadota</taxon>
        <taxon>Gammaproteobacteria</taxon>
        <taxon>Pseudomonadales</taxon>
        <taxon>Pseudomonadaceae</taxon>
        <taxon>Pseudomonas</taxon>
    </lineage>
</organism>
<protein>
    <submittedName>
        <fullName evidence="2">Uncharacterized protein</fullName>
    </submittedName>
</protein>
<evidence type="ECO:0000313" key="3">
    <source>
        <dbReference type="Proteomes" id="UP000185146"/>
    </source>
</evidence>
<keyword evidence="1" id="KW-0812">Transmembrane</keyword>
<name>A0A1L5PKS2_PSEPU</name>